<evidence type="ECO:0000256" key="2">
    <source>
        <dbReference type="ARBA" id="ARBA00022801"/>
    </source>
</evidence>
<dbReference type="EC" id="3.1.1.-" evidence="3"/>
<dbReference type="OrthoDB" id="408631at2759"/>
<dbReference type="STRING" id="181874.A0A409Y6Z8"/>
<keyword evidence="2 3" id="KW-0378">Hydrolase</keyword>
<evidence type="ECO:0000313" key="6">
    <source>
        <dbReference type="Proteomes" id="UP000284842"/>
    </source>
</evidence>
<feature type="domain" description="Carboxylesterase type B" evidence="4">
    <location>
        <begin position="81"/>
        <end position="528"/>
    </location>
</feature>
<dbReference type="EMBL" id="NHTK01001375">
    <property type="protein sequence ID" value="PPQ98806.1"/>
    <property type="molecule type" value="Genomic_DNA"/>
</dbReference>
<evidence type="ECO:0000259" key="4">
    <source>
        <dbReference type="Pfam" id="PF00135"/>
    </source>
</evidence>
<protein>
    <recommendedName>
        <fullName evidence="3">Carboxylic ester hydrolase</fullName>
        <ecNumber evidence="3">3.1.1.-</ecNumber>
    </recommendedName>
</protein>
<comment type="similarity">
    <text evidence="1 3">Belongs to the type-B carboxylesterase/lipase family.</text>
</comment>
<evidence type="ECO:0000313" key="5">
    <source>
        <dbReference type="EMBL" id="PPQ98806.1"/>
    </source>
</evidence>
<dbReference type="InterPro" id="IPR019826">
    <property type="entry name" value="Carboxylesterase_B_AS"/>
</dbReference>
<evidence type="ECO:0000256" key="1">
    <source>
        <dbReference type="ARBA" id="ARBA00005964"/>
    </source>
</evidence>
<evidence type="ECO:0000256" key="3">
    <source>
        <dbReference type="RuleBase" id="RU361235"/>
    </source>
</evidence>
<proteinExistence type="inferred from homology"/>
<dbReference type="Gene3D" id="3.40.50.1820">
    <property type="entry name" value="alpha/beta hydrolase"/>
    <property type="match status" value="1"/>
</dbReference>
<name>A0A409Y6Z8_9AGAR</name>
<dbReference type="PANTHER" id="PTHR45570:SF1">
    <property type="entry name" value="CARBOXYLIC ESTER HYDROLASE"/>
    <property type="match status" value="1"/>
</dbReference>
<dbReference type="Proteomes" id="UP000284842">
    <property type="component" value="Unassembled WGS sequence"/>
</dbReference>
<keyword evidence="3" id="KW-0732">Signal</keyword>
<dbReference type="GO" id="GO:0016787">
    <property type="term" value="F:hydrolase activity"/>
    <property type="evidence" value="ECO:0007669"/>
    <property type="project" value="UniProtKB-KW"/>
</dbReference>
<dbReference type="AlphaFoldDB" id="A0A409Y6Z8"/>
<dbReference type="InterPro" id="IPR002018">
    <property type="entry name" value="CarbesteraseB"/>
</dbReference>
<gene>
    <name evidence="5" type="ORF">CVT24_003360</name>
</gene>
<feature type="signal peptide" evidence="3">
    <location>
        <begin position="1"/>
        <end position="20"/>
    </location>
</feature>
<reference evidence="5 6" key="1">
    <citation type="journal article" date="2018" name="Evol. Lett.">
        <title>Horizontal gene cluster transfer increased hallucinogenic mushroom diversity.</title>
        <authorList>
            <person name="Reynolds H.T."/>
            <person name="Vijayakumar V."/>
            <person name="Gluck-Thaler E."/>
            <person name="Korotkin H.B."/>
            <person name="Matheny P.B."/>
            <person name="Slot J.C."/>
        </authorList>
    </citation>
    <scope>NUCLEOTIDE SEQUENCE [LARGE SCALE GENOMIC DNA]</scope>
    <source>
        <strain evidence="5 6">2629</strain>
    </source>
</reference>
<comment type="caution">
    <text evidence="5">The sequence shown here is derived from an EMBL/GenBank/DDBJ whole genome shotgun (WGS) entry which is preliminary data.</text>
</comment>
<organism evidence="5 6">
    <name type="scientific">Panaeolus cyanescens</name>
    <dbReference type="NCBI Taxonomy" id="181874"/>
    <lineage>
        <taxon>Eukaryota</taxon>
        <taxon>Fungi</taxon>
        <taxon>Dikarya</taxon>
        <taxon>Basidiomycota</taxon>
        <taxon>Agaricomycotina</taxon>
        <taxon>Agaricomycetes</taxon>
        <taxon>Agaricomycetidae</taxon>
        <taxon>Agaricales</taxon>
        <taxon>Agaricineae</taxon>
        <taxon>Galeropsidaceae</taxon>
        <taxon>Panaeolus</taxon>
    </lineage>
</organism>
<dbReference type="SUPFAM" id="SSF53474">
    <property type="entry name" value="alpha/beta-Hydrolases"/>
    <property type="match status" value="1"/>
</dbReference>
<feature type="chain" id="PRO_5018811666" description="Carboxylic ester hydrolase" evidence="3">
    <location>
        <begin position="21"/>
        <end position="559"/>
    </location>
</feature>
<keyword evidence="6" id="KW-1185">Reference proteome</keyword>
<dbReference type="InParanoid" id="A0A409Y6Z8"/>
<dbReference type="InterPro" id="IPR029058">
    <property type="entry name" value="AB_hydrolase_fold"/>
</dbReference>
<dbReference type="PANTHER" id="PTHR45570">
    <property type="entry name" value="CARBOXYLIC ESTER HYDROLASE"/>
    <property type="match status" value="1"/>
</dbReference>
<sequence>MVRLSLFALTAAVLVSPSFASPAINLKSIFSQPLDPKKIICQLPLTLKQYYCPPTGVSALNRPTQIGTAIGVNDNGAYRFSVKYASASRWQPSTIVSTWQLPNGFTDPSQLPLICPQPDVDDPSTMSEDCLSIVLYVPPALTLTSAASTLVWIHGGSSVVGSATALGLDGAKLAVSTNSLVAVVQYRLGALGFLAHNGQKNLAVKDVINAITFLKSHVASFGGSSSKITLAGQSSGAGLIRALLATPSASSLFRSAILHSDPMNYGFLDVSTHNALLANFLGQIACASNDNACFNTVSLDTIIAAQMQTMSNVKAFAPAAGPFSPIRPVLDGSLITNPLDSPSTFPSVTKPLMITSVGQEAGSAIFSIPIPVDQSLFSYLCLDAFIDPVRTNIIMSNPLYALTPGPNGEIDGRVQLQVMGTDQQFKCASWTFTRNYVQRGGSVYVGQFVVGATYPPNNYISYCTQPGIVCHQDDIQIVFGTVPNPTAAQAALISEMQKRYKAFLTNGNPNAAGLPTWSASTATNVRSLLLGGTGEAPVGACTPSFWGSAALYDYQFFNQ</sequence>
<dbReference type="PROSITE" id="PS00122">
    <property type="entry name" value="CARBOXYLESTERASE_B_1"/>
    <property type="match status" value="1"/>
</dbReference>
<dbReference type="Pfam" id="PF00135">
    <property type="entry name" value="COesterase"/>
    <property type="match status" value="1"/>
</dbReference>
<accession>A0A409Y6Z8</accession>